<protein>
    <submittedName>
        <fullName evidence="3">Alanine racemase</fullName>
    </submittedName>
</protein>
<dbReference type="SUPFAM" id="SSF51419">
    <property type="entry name" value="PLP-binding barrel"/>
    <property type="match status" value="1"/>
</dbReference>
<dbReference type="RefSeq" id="WP_010593568.1">
    <property type="nucleotide sequence ID" value="NZ_CP023714.1"/>
</dbReference>
<dbReference type="Gene3D" id="2.40.37.20">
    <property type="entry name" value="D-serine dehydratase-like domain"/>
    <property type="match status" value="1"/>
</dbReference>
<dbReference type="Pfam" id="PF14031">
    <property type="entry name" value="D-ser_dehydrat"/>
    <property type="match status" value="1"/>
</dbReference>
<dbReference type="OrthoDB" id="9811417at2"/>
<name>A0A098BSM1_9NOCA</name>
<dbReference type="Pfam" id="PF01168">
    <property type="entry name" value="Ala_racemase_N"/>
    <property type="match status" value="1"/>
</dbReference>
<dbReference type="InterPro" id="IPR051466">
    <property type="entry name" value="D-amino_acid_metab_enzyme"/>
</dbReference>
<evidence type="ECO:0000256" key="2">
    <source>
        <dbReference type="ARBA" id="ARBA00023239"/>
    </source>
</evidence>
<evidence type="ECO:0000256" key="1">
    <source>
        <dbReference type="ARBA" id="ARBA00005323"/>
    </source>
</evidence>
<evidence type="ECO:0000313" key="4">
    <source>
        <dbReference type="Proteomes" id="UP000042997"/>
    </source>
</evidence>
<dbReference type="GO" id="GO:0036088">
    <property type="term" value="P:D-serine catabolic process"/>
    <property type="evidence" value="ECO:0007669"/>
    <property type="project" value="TreeGrafter"/>
</dbReference>
<dbReference type="GO" id="GO:0008721">
    <property type="term" value="F:D-serine ammonia-lyase activity"/>
    <property type="evidence" value="ECO:0007669"/>
    <property type="project" value="TreeGrafter"/>
</dbReference>
<dbReference type="EMBL" id="CCSD01000101">
    <property type="protein sequence ID" value="CDZ91683.1"/>
    <property type="molecule type" value="Genomic_DNA"/>
</dbReference>
<dbReference type="InterPro" id="IPR042208">
    <property type="entry name" value="D-ser_dehydrat-like_sf"/>
</dbReference>
<dbReference type="Proteomes" id="UP000042997">
    <property type="component" value="Unassembled WGS sequence"/>
</dbReference>
<dbReference type="SMART" id="SM01119">
    <property type="entry name" value="D-ser_dehydrat"/>
    <property type="match status" value="1"/>
</dbReference>
<dbReference type="InterPro" id="IPR029066">
    <property type="entry name" value="PLP-binding_barrel"/>
</dbReference>
<organism evidence="3 4">
    <name type="scientific">Rhodococcus ruber</name>
    <dbReference type="NCBI Taxonomy" id="1830"/>
    <lineage>
        <taxon>Bacteria</taxon>
        <taxon>Bacillati</taxon>
        <taxon>Actinomycetota</taxon>
        <taxon>Actinomycetes</taxon>
        <taxon>Mycobacteriales</taxon>
        <taxon>Nocardiaceae</taxon>
        <taxon>Rhodococcus</taxon>
    </lineage>
</organism>
<sequence length="356" mass="36835">MPAFPAVPATPALLVDRDVLDRNIARMADAARTRGVALRPHAKTHKCVEIARRQLAAGAVGLTVATVSEAEVFADAGFRDLFVAYPLWTDAARGARLRALAAEVRLTVGVDSAEGARALAEHARPGLTVLVEVDSGHHRTGVAPERAGSVAVAAASVGLEVRGVFTFPGHSYGPGRPAVAATDEAAALSRAVAALEATGHDAEVISGGSTPTAHLDVPAATELRPGVYVFGDAQQLELGTIDEDAIALTALATVVSARDDTVVLDAGSKVLGADRAPWATGYGRILGAPDARIVALSEHHATVLWPDDSDRPTLGTRLRVIPNHVCSTVNLADDLTVVAGDTAVDRWAVAARGRNT</sequence>
<dbReference type="PANTHER" id="PTHR28004:SF2">
    <property type="entry name" value="D-SERINE DEHYDRATASE"/>
    <property type="match status" value="1"/>
</dbReference>
<dbReference type="eggNOG" id="COG3616">
    <property type="taxonomic scope" value="Bacteria"/>
</dbReference>
<dbReference type="InterPro" id="IPR026956">
    <property type="entry name" value="D-ser_dehydrat-like_dom"/>
</dbReference>
<evidence type="ECO:0000313" key="3">
    <source>
        <dbReference type="EMBL" id="CDZ91683.1"/>
    </source>
</evidence>
<dbReference type="InterPro" id="IPR001608">
    <property type="entry name" value="Ala_racemase_N"/>
</dbReference>
<proteinExistence type="inferred from homology"/>
<reference evidence="3 4" key="1">
    <citation type="journal article" date="2014" name="Genome Announc.">
        <title>Draft Genome Sequence of Propane- and Butane-Oxidizing Actinobacterium Rhodococcus ruber IEGM 231.</title>
        <authorList>
            <person name="Ivshina I.B."/>
            <person name="Kuyukina M.S."/>
            <person name="Krivoruchko A.V."/>
            <person name="Barbe V."/>
            <person name="Fischer C."/>
        </authorList>
    </citation>
    <scope>NUCLEOTIDE SEQUENCE [LARGE SCALE GENOMIC DNA]</scope>
</reference>
<dbReference type="Gene3D" id="3.20.20.10">
    <property type="entry name" value="Alanine racemase"/>
    <property type="match status" value="1"/>
</dbReference>
<comment type="similarity">
    <text evidence="1">Belongs to the DSD1 family.</text>
</comment>
<dbReference type="PANTHER" id="PTHR28004">
    <property type="entry name" value="ZGC:162816-RELATED"/>
    <property type="match status" value="1"/>
</dbReference>
<dbReference type="KEGG" id="rrz:CS378_12540"/>
<accession>A0A098BSM1</accession>
<gene>
    <name evidence="3" type="ORF">RHRU231_860064</name>
</gene>
<keyword evidence="2" id="KW-0456">Lyase</keyword>
<dbReference type="AlphaFoldDB" id="A0A098BSM1"/>
<dbReference type="GeneID" id="66837802"/>